<dbReference type="Pfam" id="PF13263">
    <property type="entry name" value="PHP_C"/>
    <property type="match status" value="1"/>
</dbReference>
<accession>A0A4D6H7H2</accession>
<dbReference type="AlphaFoldDB" id="A0A4D6H7H2"/>
<reference evidence="1 2" key="1">
    <citation type="journal article" date="2019" name="Nat. Commun.">
        <title>A new type of DNA phosphorothioation-based antiviral system in archaea.</title>
        <authorList>
            <person name="Xiong L."/>
            <person name="Liu S."/>
            <person name="Chen S."/>
            <person name="Xiao Y."/>
            <person name="Zhu B."/>
            <person name="Gao Y."/>
            <person name="Zhang Y."/>
            <person name="Chen B."/>
            <person name="Luo J."/>
            <person name="Deng Z."/>
            <person name="Chen X."/>
            <person name="Wang L."/>
            <person name="Chen S."/>
        </authorList>
    </citation>
    <scope>NUCLEOTIDE SEQUENCE [LARGE SCALE GENOMIC DNA]</scope>
    <source>
        <strain evidence="1 2">CGMCC 1.10331</strain>
    </source>
</reference>
<dbReference type="OrthoDB" id="190669at2157"/>
<evidence type="ECO:0000313" key="1">
    <source>
        <dbReference type="EMBL" id="QCC48977.1"/>
    </source>
</evidence>
<dbReference type="SUPFAM" id="SSF89550">
    <property type="entry name" value="PHP domain-like"/>
    <property type="match status" value="1"/>
</dbReference>
<name>A0A4D6H7H2_9EURY</name>
<dbReference type="Gene3D" id="3.20.20.140">
    <property type="entry name" value="Metal-dependent hydrolases"/>
    <property type="match status" value="1"/>
</dbReference>
<gene>
    <name evidence="1" type="ORF">DV707_13200</name>
</gene>
<dbReference type="EMBL" id="CP031311">
    <property type="protein sequence ID" value="QCC48977.1"/>
    <property type="molecule type" value="Genomic_DNA"/>
</dbReference>
<sequence length="265" mass="29545">MPGEAVSASTDDAVPGETHVDLHVKVLNDRVVDHAKARGLDVLVYAPHFTRLPEIRARAESFSDEDLLVVPGREVFTGTWRNRRHVLAVGLSEPVPDFISLLGALDAFERQGAAVLVPHPEFLNVSLGADDLRAHVDRVDAVETHNLKLFAYQNRRARRLAREADRPGFGSSYAHLGGSVGEVWTAFDREIDSEADLVAALREGASRRILRRNGARHTARKLAEFAHLGYENSWSKIDRLFLSGMEPTHPDHVAYRGRFDDVKTY</sequence>
<organism evidence="1 2">
    <name type="scientific">Halobellus limi</name>
    <dbReference type="NCBI Taxonomy" id="699433"/>
    <lineage>
        <taxon>Archaea</taxon>
        <taxon>Methanobacteriati</taxon>
        <taxon>Methanobacteriota</taxon>
        <taxon>Stenosarchaea group</taxon>
        <taxon>Halobacteria</taxon>
        <taxon>Halobacteriales</taxon>
        <taxon>Haloferacaceae</taxon>
        <taxon>Halobellus</taxon>
    </lineage>
</organism>
<dbReference type="InterPro" id="IPR016195">
    <property type="entry name" value="Pol/histidinol_Pase-like"/>
</dbReference>
<protein>
    <submittedName>
        <fullName evidence="1">PHP domain-containing protein</fullName>
    </submittedName>
</protein>
<evidence type="ECO:0000313" key="2">
    <source>
        <dbReference type="Proteomes" id="UP000296733"/>
    </source>
</evidence>
<proteinExistence type="predicted"/>
<dbReference type="Proteomes" id="UP000296733">
    <property type="component" value="Chromosome"/>
</dbReference>
<dbReference type="KEGG" id="hlm:DV707_13200"/>